<dbReference type="STRING" id="1777141.AWB80_03970"/>
<dbReference type="EMBL" id="FCOE02000012">
    <property type="protein sequence ID" value="SAK72455.1"/>
    <property type="molecule type" value="Genomic_DNA"/>
</dbReference>
<accession>A0A158BQU4</accession>
<evidence type="ECO:0000256" key="1">
    <source>
        <dbReference type="SAM" id="MobiDB-lite"/>
    </source>
</evidence>
<keyword evidence="3" id="KW-1185">Reference proteome</keyword>
<dbReference type="AlphaFoldDB" id="A0A158BQU4"/>
<organism evidence="2 3">
    <name type="scientific">Caballeronia pedi</name>
    <dbReference type="NCBI Taxonomy" id="1777141"/>
    <lineage>
        <taxon>Bacteria</taxon>
        <taxon>Pseudomonadati</taxon>
        <taxon>Pseudomonadota</taxon>
        <taxon>Betaproteobacteria</taxon>
        <taxon>Burkholderiales</taxon>
        <taxon>Burkholderiaceae</taxon>
        <taxon>Caballeronia</taxon>
    </lineage>
</organism>
<proteinExistence type="predicted"/>
<evidence type="ECO:0000313" key="3">
    <source>
        <dbReference type="Proteomes" id="UP000054911"/>
    </source>
</evidence>
<feature type="region of interest" description="Disordered" evidence="1">
    <location>
        <begin position="1"/>
        <end position="41"/>
    </location>
</feature>
<comment type="caution">
    <text evidence="2">The sequence shown here is derived from an EMBL/GenBank/DDBJ whole genome shotgun (WGS) entry which is preliminary data.</text>
</comment>
<dbReference type="OrthoDB" id="9014431at2"/>
<dbReference type="Proteomes" id="UP000054911">
    <property type="component" value="Unassembled WGS sequence"/>
</dbReference>
<dbReference type="RefSeq" id="WP_061176368.1">
    <property type="nucleotide sequence ID" value="NZ_FCOE02000012.1"/>
</dbReference>
<protein>
    <submittedName>
        <fullName evidence="2">Nitroreductase</fullName>
    </submittedName>
</protein>
<sequence length="215" mass="24238">MNKAKPKLTRQDAERLFEGLPAGATTRASSRPENPFGPEASDVVKRVEGEAALWKDNLITLPVAIELPEGYDSVSRMREAMTRALRVKWVREGKDEVVAEFPEGWTAIRPGSGPCELRDASGVVRALFGWARNAELRILPRYLIESQNNGSNGLGSVLVRDRGNGRILERSSVWSARTGTNHPDWTKLVAWLDSRYPDHRDPLRYWDDCEKNIRT</sequence>
<reference evidence="2" key="1">
    <citation type="submission" date="2016-01" db="EMBL/GenBank/DDBJ databases">
        <authorList>
            <person name="Peeters C."/>
        </authorList>
    </citation>
    <scope>NUCLEOTIDE SEQUENCE [LARGE SCALE GENOMIC DNA]</scope>
    <source>
        <strain evidence="2">LMG 29323</strain>
    </source>
</reference>
<name>A0A158BQU4_9BURK</name>
<evidence type="ECO:0000313" key="2">
    <source>
        <dbReference type="EMBL" id="SAK72455.1"/>
    </source>
</evidence>
<gene>
    <name evidence="2" type="ORF">AWB80_03970</name>
</gene>